<feature type="region of interest" description="Disordered" evidence="1">
    <location>
        <begin position="22"/>
        <end position="41"/>
    </location>
</feature>
<organism evidence="2">
    <name type="scientific">marine sediment metagenome</name>
    <dbReference type="NCBI Taxonomy" id="412755"/>
    <lineage>
        <taxon>unclassified sequences</taxon>
        <taxon>metagenomes</taxon>
        <taxon>ecological metagenomes</taxon>
    </lineage>
</organism>
<comment type="caution">
    <text evidence="2">The sequence shown here is derived from an EMBL/GenBank/DDBJ whole genome shotgun (WGS) entry which is preliminary data.</text>
</comment>
<sequence length="72" mass="7557">ERQETLAATRAQTAALLKLAEGASGAQPAADEPPSGAPAVSAETLFQCPKCDLAPFTTQDALDKHVEKKHKE</sequence>
<dbReference type="EMBL" id="LAZR01063163">
    <property type="protein sequence ID" value="KKK60053.1"/>
    <property type="molecule type" value="Genomic_DNA"/>
</dbReference>
<proteinExistence type="predicted"/>
<evidence type="ECO:0000256" key="1">
    <source>
        <dbReference type="SAM" id="MobiDB-lite"/>
    </source>
</evidence>
<gene>
    <name evidence="2" type="ORF">LCGC14_3028220</name>
</gene>
<dbReference type="AlphaFoldDB" id="A0A0F8WTK6"/>
<dbReference type="Gene3D" id="3.30.160.60">
    <property type="entry name" value="Classic Zinc Finger"/>
    <property type="match status" value="1"/>
</dbReference>
<reference evidence="2" key="1">
    <citation type="journal article" date="2015" name="Nature">
        <title>Complex archaea that bridge the gap between prokaryotes and eukaryotes.</title>
        <authorList>
            <person name="Spang A."/>
            <person name="Saw J.H."/>
            <person name="Jorgensen S.L."/>
            <person name="Zaremba-Niedzwiedzka K."/>
            <person name="Martijn J."/>
            <person name="Lind A.E."/>
            <person name="van Eijk R."/>
            <person name="Schleper C."/>
            <person name="Guy L."/>
            <person name="Ettema T.J."/>
        </authorList>
    </citation>
    <scope>NUCLEOTIDE SEQUENCE</scope>
</reference>
<protein>
    <submittedName>
        <fullName evidence="2">Uncharacterized protein</fullName>
    </submittedName>
</protein>
<name>A0A0F8WTK6_9ZZZZ</name>
<evidence type="ECO:0000313" key="2">
    <source>
        <dbReference type="EMBL" id="KKK60053.1"/>
    </source>
</evidence>
<accession>A0A0F8WTK6</accession>
<feature type="non-terminal residue" evidence="2">
    <location>
        <position position="1"/>
    </location>
</feature>